<dbReference type="Gene3D" id="3.30.950.30">
    <property type="entry name" value="Schlafen, AAA domain"/>
    <property type="match status" value="1"/>
</dbReference>
<sequence>MTNFLSQLPVGETQRLEFKASFDKATIESLVAFANARGGKVLVGVSDAGKIIGTTVGKETLNEWLVQIKSATSPSLIPDIALHQVDGKQVVEIDIQEFPVKPVSTKGRYYKRVASSNHPLSAGEIADLYLQSLQLSWDAYEAPGYTFVQLSTAKIERFIRLVNQHGRFTLEEGDAMCALQKLNYLKNGQPTWAAVLLFAQEPLRHNIHIGRFKTPSTIIDDRQFTDTLFEVVEQSMKFIVSHIAVAFEFDGSVQRKERFAYPLPAIREALINAVVHRSYTDPNDIQIKIFDNKISIFSPGTFYGGLTVAEIQQDSYRSSLRNKLVAEGFYLINVIEKYGSGFVRIRRAMAEYPEVRFSIEEAQGGVWAVFELEGVTEGITEGVNGGVSLLLTHIQKEPGLRAPMLAAKMNTSVKNIERWLKQLKGQQAIEFRGAPKTGGYHPKQQGTT</sequence>
<keyword evidence="3" id="KW-1185">Reference proteome</keyword>
<feature type="domain" description="Schlafen AlbA-2" evidence="1">
    <location>
        <begin position="12"/>
        <end position="120"/>
    </location>
</feature>
<reference evidence="2 3" key="1">
    <citation type="submission" date="2024-04" db="EMBL/GenBank/DDBJ databases">
        <title>Dissimilatory iodate-reducing microorganisms contribute to the enrichment of iodine in groundwater.</title>
        <authorList>
            <person name="Jiang Z."/>
        </authorList>
    </citation>
    <scope>NUCLEOTIDE SEQUENCE [LARGE SCALE GENOMIC DNA]</scope>
    <source>
        <strain evidence="2 3">NCP973</strain>
    </source>
</reference>
<gene>
    <name evidence="2" type="ORF">AADV58_11395</name>
</gene>
<dbReference type="Pfam" id="PF13749">
    <property type="entry name" value="HATPase_c_4"/>
    <property type="match status" value="1"/>
</dbReference>
<dbReference type="InterPro" id="IPR007421">
    <property type="entry name" value="Schlafen_AlbA_2_dom"/>
</dbReference>
<dbReference type="Pfam" id="PF04326">
    <property type="entry name" value="SLFN_AlbA_2"/>
    <property type="match status" value="1"/>
</dbReference>
<dbReference type="EMBL" id="CP151406">
    <property type="protein sequence ID" value="WZJ20558.1"/>
    <property type="molecule type" value="Genomic_DNA"/>
</dbReference>
<dbReference type="InterPro" id="IPR038461">
    <property type="entry name" value="Schlafen_AlbA_2_dom_sf"/>
</dbReference>
<evidence type="ECO:0000259" key="1">
    <source>
        <dbReference type="Pfam" id="PF04326"/>
    </source>
</evidence>
<accession>A0ABZ2XD49</accession>
<dbReference type="Gene3D" id="3.30.565.60">
    <property type="match status" value="1"/>
</dbReference>
<protein>
    <submittedName>
        <fullName evidence="2">RNA-binding domain-containing protein</fullName>
    </submittedName>
</protein>
<dbReference type="RefSeq" id="WP_341743233.1">
    <property type="nucleotide sequence ID" value="NZ_CP151406.1"/>
</dbReference>
<dbReference type="PANTHER" id="PTHR30595">
    <property type="entry name" value="GLPR-RELATED TRANSCRIPTIONAL REPRESSOR"/>
    <property type="match status" value="1"/>
</dbReference>
<organism evidence="2 3">
    <name type="scientific">Azonexus hydrophilus</name>
    <dbReference type="NCBI Taxonomy" id="418702"/>
    <lineage>
        <taxon>Bacteria</taxon>
        <taxon>Pseudomonadati</taxon>
        <taxon>Pseudomonadota</taxon>
        <taxon>Betaproteobacteria</taxon>
        <taxon>Rhodocyclales</taxon>
        <taxon>Azonexaceae</taxon>
        <taxon>Azonexus</taxon>
    </lineage>
</organism>
<proteinExistence type="predicted"/>
<evidence type="ECO:0000313" key="2">
    <source>
        <dbReference type="EMBL" id="WZJ20558.1"/>
    </source>
</evidence>
<dbReference type="Proteomes" id="UP001479520">
    <property type="component" value="Chromosome"/>
</dbReference>
<dbReference type="InterPro" id="IPR038475">
    <property type="entry name" value="RecG_C_sf"/>
</dbReference>
<name>A0ABZ2XD49_9RHOO</name>
<dbReference type="PANTHER" id="PTHR30595:SF6">
    <property type="entry name" value="SCHLAFEN ALBA-2 DOMAIN-CONTAINING PROTEIN"/>
    <property type="match status" value="1"/>
</dbReference>
<evidence type="ECO:0000313" key="3">
    <source>
        <dbReference type="Proteomes" id="UP001479520"/>
    </source>
</evidence>